<feature type="region of interest" description="Disordered" evidence="1">
    <location>
        <begin position="1642"/>
        <end position="1762"/>
    </location>
</feature>
<feature type="compositionally biased region" description="Acidic residues" evidence="1">
    <location>
        <begin position="537"/>
        <end position="557"/>
    </location>
</feature>
<dbReference type="SUPFAM" id="SSF56219">
    <property type="entry name" value="DNase I-like"/>
    <property type="match status" value="2"/>
</dbReference>
<evidence type="ECO:0000256" key="1">
    <source>
        <dbReference type="SAM" id="MobiDB-lite"/>
    </source>
</evidence>
<sequence length="2296" mass="259046">MGPDPQQTLVGRPAEAITQVFKDHETPSSADATNSVNLQTAKSWMDRPYGPSGGVVRNSLTHCVAAEINSHHLEAIGIQIPTTNGSLRLFSCYNRASSTLIEGELNELLSQNAPTIVAGDFNAKHPNWHSNRTNAPGRVLVNYAFENDVIIVSPDEPTRYDDRMGVLPEHLDIALAKNTEDDLEQAVDCLESKITDSVENATTRCTEPTKRHTVPQHIVELIRDKNRVRRTAHRTGWPIDRREANRRQFEVKQALSVFRNEQWEQKLESFNSEDNSIWKMLKNTKAPVPDEIRPILLKNLPETGLQALTNIYNNCMNTLYRVILNDCSPMRYLGNTFSSTCTLHADLNITLKKARNRANLLYIIKERDDTLALLAAAHDRTRLEEDEDDREMAGSSSDSPGPESAQAEPSTSVEETVEPANGAPFKENTLVVESSVVIGSSQSNALVLLYASPVSSERSRRAYALTFVAQSRKTSKIVNKEKPQKLVRRRPSDDTDSEQEGRMKKKTPTRKKPSTAQPEEVTNVPTGSRFAPLSDHEDTDLQDEENEPMEEEEETTPEEEKNEKPPPIVLHGKYDYKKLLELSQRSTEHGVSLKFTRANTIIYSQTIKDFDGLKEALKNSKKAEWHTYATKKEKTHGFVAYGLDNNPDENDVKKVLEEKGINCRNVYKMKKTNSPLYVVITDNKTTLRDLESNVKTIEYIVVRWKKLINKREIVQCHNCQTWGHAATNCFAATKCLKCAGNHLTSECSLKKDDTEDQKKIKCSNCGQGHLANSTECEIYIARKKLMVKNKTDLVQKTTRQSNKYVPAPVPTKNAWTTQRNGDEGNRNPAAAHMLTIRARHAEEVAAQSATANNATDPGLMGDVNIFIQICDEVKKLKEKIDLGKLLQSLRTLNEAITENTSTVEIMKVLLSLDQPAFLNIMRKERNTDTRGGGVAIFVKRGIPYSKAQLPANEVECTAIKLSNNITVVAVYNRPVTGDLNSKHTDWGNNYNNMNGTTLKNFIDSNNIDINYPTDHTHHPSNNSNPSTIDFFLMKNITNYTAATTIHDLPSDHYPVEMLIKDVPRQNLDKFITSYKNTNWKSFRETLDSLIETNPNIKTIEELDAEIVKFTTALLRARDKHAKTLKANPDKSDIPSEIIEIIKDRNKARKKYQRTGNNNYKYQFQNLNRVIKTELANHKNAQWDKLLRNAKTNDNTLWKLASSRTKKRKAISDEQKTECLASYFQGVHNNSTASNPKQLKIEAIINKTIYRQTSLNHEYIKNVITNPREVGGILHKLKNNKATGEDSVDNVVIKRMSRKAKVQLTYLINGALKLNYFPKQYKTAIVIPIPKTGKNPKKVESYRPISLLNSISKILEKIIHRRLKDQLADHNIDQECQFGFKTYHSTTHQLARICNDVLINFNKDKNTVLTLLDLEKAIDRVWIKGLLYKMHVAGINPNFIKLLNSYLTNRRIKVKINNELSSEKLIEAGVPQGSVLGPSLFNFYIHDTPEFFKTNLALYADDTAIYAHSYYTQAALLQNQLHINLLSQYFEDWKLKLNEPKTELIIFTRKKTNIKIFTPLKINKHKINPTTKVNYLGITLDARLNFKENVKTKLVKANNAIRKIYPLIKRNTLLRPIVTYAAPVWSHLSDYALQPLEPSGKRAVHRHYSDSRPRFNSTTSVLFGHQAPHPAPSPASDLSTMPTTRAQDRSGSANSSTSQNVRAPAPQQKKKPTKKESGESVPNPKPIQTPPATPSKPSSDASASSPSCITSASPTSTASTGKTPKFKFHIKNIPENLANQKTFHNFLITNLNIRTIDVLIVNRNRTVLLITTSPTPENLNQQLRTASNSRDVEMPENAPVLKQQKNRSLLCRHSLGGPRHHRERLTTSETATIDTLITQGITLFGRHHKCETSHTSLPIPVQWSRCFNRGHLAPNCPNRPICPTCPNWHPPNKCPLKHPKCPFCERNHPAWSLKCPKSHEFVITDETPIMPMLIINKQTSSRTPPKYPHNTPELQLQRNLFHQVIRDVQLFRDNPPDNNLTHEIIIHEILVHIRQLKNTKAPGPDKIKPIILKQLPEPARQALLIILDNCLNASYLPKTWKTASTIMIPKPGKDPHNPLSYRPISLLNIMGKILEKILNNCLKTILETDNIIPQQQFGFRPQRSTINPILELHTDTTRHSNLKECTIAVLLGIERAFDKTPPTSSPTPLTPYSSVVGTGTWKQDHQNQNHQLPRGPLLRQARTLNNRSGLPAKDPTPPTPRPPPTQPALNHPIAPQLDFDGGFLQFPFGCNVNAGVLISSGPQAHPPPPSPQPKKNT</sequence>
<feature type="domain" description="Reverse transcriptase" evidence="2">
    <location>
        <begin position="1309"/>
        <end position="1579"/>
    </location>
</feature>
<feature type="region of interest" description="Disordered" evidence="1">
    <location>
        <begin position="381"/>
        <end position="425"/>
    </location>
</feature>
<dbReference type="Pfam" id="PF14529">
    <property type="entry name" value="Exo_endo_phos_2"/>
    <property type="match status" value="2"/>
</dbReference>
<dbReference type="Gene3D" id="3.60.10.10">
    <property type="entry name" value="Endonuclease/exonuclease/phosphatase"/>
    <property type="match status" value="2"/>
</dbReference>
<gene>
    <name evidence="3" type="ORF">GEV33_012595</name>
</gene>
<feature type="compositionally biased region" description="Basic residues" evidence="1">
    <location>
        <begin position="503"/>
        <end position="513"/>
    </location>
</feature>
<feature type="region of interest" description="Disordered" evidence="1">
    <location>
        <begin position="472"/>
        <end position="569"/>
    </location>
</feature>
<dbReference type="Proteomes" id="UP000719412">
    <property type="component" value="Unassembled WGS sequence"/>
</dbReference>
<reference evidence="3" key="1">
    <citation type="journal article" date="2020" name="J Insects Food Feed">
        <title>The yellow mealworm (Tenebrio molitor) genome: a resource for the emerging insects as food and feed industry.</title>
        <authorList>
            <person name="Eriksson T."/>
            <person name="Andere A."/>
            <person name="Kelstrup H."/>
            <person name="Emery V."/>
            <person name="Picard C."/>
        </authorList>
    </citation>
    <scope>NUCLEOTIDE SEQUENCE</scope>
    <source>
        <strain evidence="3">Stoneville</strain>
        <tissue evidence="3">Whole head</tissue>
    </source>
</reference>
<evidence type="ECO:0000313" key="4">
    <source>
        <dbReference type="Proteomes" id="UP000719412"/>
    </source>
</evidence>
<dbReference type="InterPro" id="IPR000477">
    <property type="entry name" value="RT_dom"/>
</dbReference>
<dbReference type="InterPro" id="IPR043502">
    <property type="entry name" value="DNA/RNA_pol_sf"/>
</dbReference>
<name>A0A8J6H9G9_TENMO</name>
<dbReference type="Pfam" id="PF00078">
    <property type="entry name" value="RVT_1"/>
    <property type="match status" value="2"/>
</dbReference>
<reference evidence="3" key="2">
    <citation type="submission" date="2021-08" db="EMBL/GenBank/DDBJ databases">
        <authorList>
            <person name="Eriksson T."/>
        </authorList>
    </citation>
    <scope>NUCLEOTIDE SEQUENCE</scope>
    <source>
        <strain evidence="3">Stoneville</strain>
        <tissue evidence="3">Whole head</tissue>
    </source>
</reference>
<accession>A0A8J6H9G9</accession>
<evidence type="ECO:0000313" key="3">
    <source>
        <dbReference type="EMBL" id="KAH0810196.1"/>
    </source>
</evidence>
<dbReference type="CDD" id="cd01650">
    <property type="entry name" value="RT_nLTR_like"/>
    <property type="match status" value="2"/>
</dbReference>
<organism evidence="3 4">
    <name type="scientific">Tenebrio molitor</name>
    <name type="common">Yellow mealworm beetle</name>
    <dbReference type="NCBI Taxonomy" id="7067"/>
    <lineage>
        <taxon>Eukaryota</taxon>
        <taxon>Metazoa</taxon>
        <taxon>Ecdysozoa</taxon>
        <taxon>Arthropoda</taxon>
        <taxon>Hexapoda</taxon>
        <taxon>Insecta</taxon>
        <taxon>Pterygota</taxon>
        <taxon>Neoptera</taxon>
        <taxon>Endopterygota</taxon>
        <taxon>Coleoptera</taxon>
        <taxon>Polyphaga</taxon>
        <taxon>Cucujiformia</taxon>
        <taxon>Tenebrionidae</taxon>
        <taxon>Tenebrio</taxon>
    </lineage>
</organism>
<dbReference type="GO" id="GO:0071897">
    <property type="term" value="P:DNA biosynthetic process"/>
    <property type="evidence" value="ECO:0007669"/>
    <property type="project" value="UniProtKB-ARBA"/>
</dbReference>
<dbReference type="PROSITE" id="PS50878">
    <property type="entry name" value="RT_POL"/>
    <property type="match status" value="1"/>
</dbReference>
<dbReference type="GO" id="GO:0003824">
    <property type="term" value="F:catalytic activity"/>
    <property type="evidence" value="ECO:0007669"/>
    <property type="project" value="InterPro"/>
</dbReference>
<dbReference type="SUPFAM" id="SSF56672">
    <property type="entry name" value="DNA/RNA polymerases"/>
    <property type="match status" value="1"/>
</dbReference>
<feature type="region of interest" description="Disordered" evidence="1">
    <location>
        <begin position="2177"/>
        <end position="2254"/>
    </location>
</feature>
<evidence type="ECO:0000259" key="2">
    <source>
        <dbReference type="PROSITE" id="PS50878"/>
    </source>
</evidence>
<keyword evidence="4" id="KW-1185">Reference proteome</keyword>
<dbReference type="PANTHER" id="PTHR36688">
    <property type="entry name" value="ENDO/EXONUCLEASE/PHOSPHATASE DOMAIN-CONTAINING PROTEIN"/>
    <property type="match status" value="1"/>
</dbReference>
<comment type="caution">
    <text evidence="3">The sequence shown here is derived from an EMBL/GenBank/DDBJ whole genome shotgun (WGS) entry which is preliminary data.</text>
</comment>
<feature type="compositionally biased region" description="Polar residues" evidence="1">
    <location>
        <begin position="1676"/>
        <end position="1700"/>
    </location>
</feature>
<feature type="region of interest" description="Disordered" evidence="1">
    <location>
        <begin position="797"/>
        <end position="825"/>
    </location>
</feature>
<dbReference type="PANTHER" id="PTHR36688:SF2">
    <property type="entry name" value="ENDONUCLEASE_EXONUCLEASE_PHOSPHATASE DOMAIN-CONTAINING PROTEIN"/>
    <property type="match status" value="1"/>
</dbReference>
<proteinExistence type="predicted"/>
<dbReference type="InterPro" id="IPR005135">
    <property type="entry name" value="Endo/exonuclease/phosphatase"/>
</dbReference>
<dbReference type="InterPro" id="IPR036691">
    <property type="entry name" value="Endo/exonu/phosph_ase_sf"/>
</dbReference>
<dbReference type="InterPro" id="IPR052560">
    <property type="entry name" value="RdDP_mobile_element"/>
</dbReference>
<dbReference type="EMBL" id="JABDTM020027660">
    <property type="protein sequence ID" value="KAH0810196.1"/>
    <property type="molecule type" value="Genomic_DNA"/>
</dbReference>
<feature type="compositionally biased region" description="Low complexity" evidence="1">
    <location>
        <begin position="1734"/>
        <end position="1762"/>
    </location>
</feature>
<protein>
    <recommendedName>
        <fullName evidence="2">Reverse transcriptase domain-containing protein</fullName>
    </recommendedName>
</protein>
<feature type="compositionally biased region" description="Pro residues" evidence="1">
    <location>
        <begin position="1722"/>
        <end position="1733"/>
    </location>
</feature>
<feature type="compositionally biased region" description="Pro residues" evidence="1">
    <location>
        <begin position="2233"/>
        <end position="2245"/>
    </location>
</feature>